<sequence>MRGTVTVPPHPCADTHAPVLLVSCARAAGSIDCSDAAELWEDIALDTLWTFLVDHRRQLLTDSYLHVSAVVQSVLIATAVAVGLGVVVYRSPWGSAAATAAASIVLTVPSFALLGLLIPVLGLGVRPTVTALVLYALLPILRNTIIGLASVDPAVSDAARGVGMNRTRILARIEMPLAWPSILAGMRISTQMSMGILAMAAYAKGPGLGNLIFTGLARLGSPTAVPQALSGTVLIIVLALVLDAVLVASAGSPPRGESVTDTATADRTDHEPAEIVLDAVTKHYPGQRDPAVDRISLTIPAGEIVVFVGPSGCGKTTTMRMINRLIEPTSGTITIAGRVVTAVNPDLLRRRIGYSIQQAGLFPHMTVARNIATVPGLLGWDRGRVRARVDEMLTLVGLDPETFRGRYPRQLSGGQQQRVGVARALAADPPVLLMDEPFGAVDPITRGLLQDELLRLQTELHKTIVFVTHDFNEAVKLGDRIAVLGNSSRVLQYDTPAAILAGPADETVAGFVGADAALKQLTLVRVADVELGSCPTAAQDDPVDTLRAALAAQEWKWGLILDSDHRPLRWVSEPHLAHAHSLHDAGVPVTGTVTADSTLQAALETLLAESTANAVVTGPRGEYAGLVAIDTLVAHLSRTRAEHDAVTANSGDRP</sequence>
<dbReference type="Proteomes" id="UP000255082">
    <property type="component" value="Unassembled WGS sequence"/>
</dbReference>
<evidence type="ECO:0000256" key="4">
    <source>
        <dbReference type="ARBA" id="ARBA00022692"/>
    </source>
</evidence>
<dbReference type="PROSITE" id="PS50928">
    <property type="entry name" value="ABC_TM1"/>
    <property type="match status" value="1"/>
</dbReference>
<evidence type="ECO:0000256" key="6">
    <source>
        <dbReference type="ARBA" id="ARBA00022840"/>
    </source>
</evidence>
<keyword evidence="6 13" id="KW-0067">ATP-binding</keyword>
<evidence type="ECO:0000256" key="8">
    <source>
        <dbReference type="ARBA" id="ARBA00023136"/>
    </source>
</evidence>
<keyword evidence="7 10" id="KW-1133">Transmembrane helix</keyword>
<dbReference type="Gene3D" id="3.40.50.300">
    <property type="entry name" value="P-loop containing nucleotide triphosphate hydrolases"/>
    <property type="match status" value="1"/>
</dbReference>
<feature type="transmembrane region" description="Helical" evidence="10">
    <location>
        <begin position="228"/>
        <end position="248"/>
    </location>
</feature>
<dbReference type="GO" id="GO:0016887">
    <property type="term" value="F:ATP hydrolysis activity"/>
    <property type="evidence" value="ECO:0007669"/>
    <property type="project" value="InterPro"/>
</dbReference>
<comment type="similarity">
    <text evidence="10">Belongs to the binding-protein-dependent transport system permease family.</text>
</comment>
<keyword evidence="3 10" id="KW-0813">Transport</keyword>
<evidence type="ECO:0000313" key="14">
    <source>
        <dbReference type="Proteomes" id="UP000255082"/>
    </source>
</evidence>
<dbReference type="Gene3D" id="1.10.3720.10">
    <property type="entry name" value="MetI-like"/>
    <property type="match status" value="1"/>
</dbReference>
<dbReference type="InterPro" id="IPR003593">
    <property type="entry name" value="AAA+_ATPase"/>
</dbReference>
<dbReference type="EC" id="7.6.2.9" evidence="9"/>
<dbReference type="Pfam" id="PF00005">
    <property type="entry name" value="ABC_tran"/>
    <property type="match status" value="1"/>
</dbReference>
<gene>
    <name evidence="13" type="primary">cysA_3</name>
    <name evidence="13" type="ORF">NCTC13184_06297</name>
</gene>
<evidence type="ECO:0000256" key="3">
    <source>
        <dbReference type="ARBA" id="ARBA00022448"/>
    </source>
</evidence>
<dbReference type="Pfam" id="PF00528">
    <property type="entry name" value="BPD_transp_1"/>
    <property type="match status" value="1"/>
</dbReference>
<feature type="transmembrane region" description="Helical" evidence="10">
    <location>
        <begin position="96"/>
        <end position="120"/>
    </location>
</feature>
<name>A0A378X2E0_9NOCA</name>
<evidence type="ECO:0000256" key="1">
    <source>
        <dbReference type="ARBA" id="ARBA00004141"/>
    </source>
</evidence>
<evidence type="ECO:0000256" key="2">
    <source>
        <dbReference type="ARBA" id="ARBA00005417"/>
    </source>
</evidence>
<dbReference type="GO" id="GO:0005524">
    <property type="term" value="F:ATP binding"/>
    <property type="evidence" value="ECO:0007669"/>
    <property type="project" value="UniProtKB-KW"/>
</dbReference>
<feature type="transmembrane region" description="Helical" evidence="10">
    <location>
        <begin position="64"/>
        <end position="89"/>
    </location>
</feature>
<keyword evidence="4 10" id="KW-0812">Transmembrane</keyword>
<organism evidence="13 14">
    <name type="scientific">Nocardia africana</name>
    <dbReference type="NCBI Taxonomy" id="134964"/>
    <lineage>
        <taxon>Bacteria</taxon>
        <taxon>Bacillati</taxon>
        <taxon>Actinomycetota</taxon>
        <taxon>Actinomycetes</taxon>
        <taxon>Mycobacteriales</taxon>
        <taxon>Nocardiaceae</taxon>
        <taxon>Nocardia</taxon>
    </lineage>
</organism>
<dbReference type="PROSITE" id="PS50893">
    <property type="entry name" value="ABC_TRANSPORTER_2"/>
    <property type="match status" value="1"/>
</dbReference>
<proteinExistence type="inferred from homology"/>
<dbReference type="PANTHER" id="PTHR43117:SF4">
    <property type="entry name" value="OSMOPROTECTANT IMPORT ATP-BINDING PROTEIN OSMV"/>
    <property type="match status" value="1"/>
</dbReference>
<dbReference type="SMART" id="SM00382">
    <property type="entry name" value="AAA"/>
    <property type="match status" value="1"/>
</dbReference>
<evidence type="ECO:0000313" key="13">
    <source>
        <dbReference type="EMBL" id="SUA47756.1"/>
    </source>
</evidence>
<dbReference type="PANTHER" id="PTHR43117">
    <property type="entry name" value="OSMOPROTECTANT IMPORT ATP-BINDING PROTEIN OSMV"/>
    <property type="match status" value="1"/>
</dbReference>
<evidence type="ECO:0000256" key="5">
    <source>
        <dbReference type="ARBA" id="ARBA00022741"/>
    </source>
</evidence>
<dbReference type="SUPFAM" id="SSF54631">
    <property type="entry name" value="CBS-domain pair"/>
    <property type="match status" value="1"/>
</dbReference>
<protein>
    <recommendedName>
        <fullName evidence="9">ABC-type quaternary amine transporter</fullName>
        <ecNumber evidence="9">7.6.2.9</ecNumber>
    </recommendedName>
</protein>
<comment type="similarity">
    <text evidence="2">Belongs to the ABC transporter superfamily.</text>
</comment>
<dbReference type="CDD" id="cd06261">
    <property type="entry name" value="TM_PBP2"/>
    <property type="match status" value="1"/>
</dbReference>
<evidence type="ECO:0000256" key="9">
    <source>
        <dbReference type="ARBA" id="ARBA00066388"/>
    </source>
</evidence>
<dbReference type="InterPro" id="IPR017871">
    <property type="entry name" value="ABC_transporter-like_CS"/>
</dbReference>
<dbReference type="InterPro" id="IPR027417">
    <property type="entry name" value="P-loop_NTPase"/>
</dbReference>
<dbReference type="InterPro" id="IPR046342">
    <property type="entry name" value="CBS_dom_sf"/>
</dbReference>
<dbReference type="FunFam" id="3.40.50.300:FF:000425">
    <property type="entry name" value="Probable ABC transporter, ATP-binding subunit"/>
    <property type="match status" value="1"/>
</dbReference>
<evidence type="ECO:0000259" key="12">
    <source>
        <dbReference type="PROSITE" id="PS50928"/>
    </source>
</evidence>
<keyword evidence="8 10" id="KW-0472">Membrane</keyword>
<dbReference type="InterPro" id="IPR000515">
    <property type="entry name" value="MetI-like"/>
</dbReference>
<feature type="domain" description="ABC transporter" evidence="11">
    <location>
        <begin position="275"/>
        <end position="512"/>
    </location>
</feature>
<dbReference type="InterPro" id="IPR035906">
    <property type="entry name" value="MetI-like_sf"/>
</dbReference>
<feature type="transmembrane region" description="Helical" evidence="10">
    <location>
        <begin position="132"/>
        <end position="156"/>
    </location>
</feature>
<keyword evidence="13" id="KW-0378">Hydrolase</keyword>
<dbReference type="GO" id="GO:0015418">
    <property type="term" value="F:ABC-type quaternary ammonium compound transporting activity"/>
    <property type="evidence" value="ECO:0007669"/>
    <property type="project" value="UniProtKB-EC"/>
</dbReference>
<evidence type="ECO:0000256" key="7">
    <source>
        <dbReference type="ARBA" id="ARBA00022989"/>
    </source>
</evidence>
<dbReference type="GO" id="GO:0005886">
    <property type="term" value="C:plasma membrane"/>
    <property type="evidence" value="ECO:0007669"/>
    <property type="project" value="UniProtKB-SubCell"/>
</dbReference>
<evidence type="ECO:0000256" key="10">
    <source>
        <dbReference type="RuleBase" id="RU363032"/>
    </source>
</evidence>
<dbReference type="EMBL" id="UGRU01000001">
    <property type="protein sequence ID" value="SUA47756.1"/>
    <property type="molecule type" value="Genomic_DNA"/>
</dbReference>
<keyword evidence="5" id="KW-0547">Nucleotide-binding</keyword>
<dbReference type="SUPFAM" id="SSF161098">
    <property type="entry name" value="MetI-like"/>
    <property type="match status" value="1"/>
</dbReference>
<feature type="domain" description="ABC transmembrane type-1" evidence="12">
    <location>
        <begin position="59"/>
        <end position="246"/>
    </location>
</feature>
<accession>A0A378X2E0</accession>
<dbReference type="SUPFAM" id="SSF52540">
    <property type="entry name" value="P-loop containing nucleoside triphosphate hydrolases"/>
    <property type="match status" value="1"/>
</dbReference>
<comment type="subcellular location">
    <subcellularLocation>
        <location evidence="10">Cell membrane</location>
        <topology evidence="10">Multi-pass membrane protein</topology>
    </subcellularLocation>
    <subcellularLocation>
        <location evidence="1">Membrane</location>
        <topology evidence="1">Multi-pass membrane protein</topology>
    </subcellularLocation>
</comment>
<evidence type="ECO:0000259" key="11">
    <source>
        <dbReference type="PROSITE" id="PS50893"/>
    </source>
</evidence>
<dbReference type="InterPro" id="IPR003439">
    <property type="entry name" value="ABC_transporter-like_ATP-bd"/>
</dbReference>
<dbReference type="PROSITE" id="PS00211">
    <property type="entry name" value="ABC_TRANSPORTER_1"/>
    <property type="match status" value="1"/>
</dbReference>
<dbReference type="AlphaFoldDB" id="A0A378X2E0"/>
<reference evidence="13 14" key="1">
    <citation type="submission" date="2018-06" db="EMBL/GenBank/DDBJ databases">
        <authorList>
            <consortium name="Pathogen Informatics"/>
            <person name="Doyle S."/>
        </authorList>
    </citation>
    <scope>NUCLEOTIDE SEQUENCE [LARGE SCALE GENOMIC DNA]</scope>
    <source>
        <strain evidence="13 14">NCTC13184</strain>
    </source>
</reference>